<dbReference type="SUPFAM" id="SSF55073">
    <property type="entry name" value="Nucleotide cyclase"/>
    <property type="match status" value="1"/>
</dbReference>
<feature type="transmembrane region" description="Helical" evidence="2">
    <location>
        <begin position="13"/>
        <end position="34"/>
    </location>
</feature>
<dbReference type="Pfam" id="PF13426">
    <property type="entry name" value="PAS_9"/>
    <property type="match status" value="1"/>
</dbReference>
<protein>
    <submittedName>
        <fullName evidence="6">PAS domain S-box-containing protein/diguanylate cyclase (GGDEF) domain-containing protein</fullName>
    </submittedName>
</protein>
<accession>A0A285IZ59</accession>
<evidence type="ECO:0000259" key="5">
    <source>
        <dbReference type="PROSITE" id="PS50887"/>
    </source>
</evidence>
<evidence type="ECO:0000256" key="1">
    <source>
        <dbReference type="ARBA" id="ARBA00001946"/>
    </source>
</evidence>
<dbReference type="InterPro" id="IPR000700">
    <property type="entry name" value="PAS-assoc_C"/>
</dbReference>
<evidence type="ECO:0000259" key="3">
    <source>
        <dbReference type="PROSITE" id="PS50112"/>
    </source>
</evidence>
<dbReference type="SUPFAM" id="SSF55785">
    <property type="entry name" value="PYP-like sensor domain (PAS domain)"/>
    <property type="match status" value="1"/>
</dbReference>
<dbReference type="InterPro" id="IPR001610">
    <property type="entry name" value="PAC"/>
</dbReference>
<feature type="domain" description="GGDEF" evidence="5">
    <location>
        <begin position="455"/>
        <end position="593"/>
    </location>
</feature>
<organism evidence="6 7">
    <name type="scientific">Arsukibacterium tuosuense</name>
    <dbReference type="NCBI Taxonomy" id="1323745"/>
    <lineage>
        <taxon>Bacteria</taxon>
        <taxon>Pseudomonadati</taxon>
        <taxon>Pseudomonadota</taxon>
        <taxon>Gammaproteobacteria</taxon>
        <taxon>Chromatiales</taxon>
        <taxon>Chromatiaceae</taxon>
        <taxon>Arsukibacterium</taxon>
    </lineage>
</organism>
<dbReference type="PANTHER" id="PTHR46663">
    <property type="entry name" value="DIGUANYLATE CYCLASE DGCT-RELATED"/>
    <property type="match status" value="1"/>
</dbReference>
<dbReference type="PANTHER" id="PTHR46663:SF3">
    <property type="entry name" value="SLL0267 PROTEIN"/>
    <property type="match status" value="1"/>
</dbReference>
<evidence type="ECO:0000313" key="7">
    <source>
        <dbReference type="Proteomes" id="UP000219353"/>
    </source>
</evidence>
<dbReference type="SMART" id="SM00086">
    <property type="entry name" value="PAC"/>
    <property type="match status" value="1"/>
</dbReference>
<dbReference type="InterPro" id="IPR052163">
    <property type="entry name" value="DGC-Regulatory_Protein"/>
</dbReference>
<dbReference type="SMART" id="SM00267">
    <property type="entry name" value="GGDEF"/>
    <property type="match status" value="1"/>
</dbReference>
<dbReference type="InterPro" id="IPR029787">
    <property type="entry name" value="Nucleotide_cyclase"/>
</dbReference>
<dbReference type="RefSeq" id="WP_097111598.1">
    <property type="nucleotide sequence ID" value="NZ_OBEB01000004.1"/>
</dbReference>
<keyword evidence="2" id="KW-1133">Transmembrane helix</keyword>
<dbReference type="OrthoDB" id="9180959at2"/>
<dbReference type="NCBIfam" id="TIGR00254">
    <property type="entry name" value="GGDEF"/>
    <property type="match status" value="1"/>
</dbReference>
<proteinExistence type="predicted"/>
<dbReference type="SMART" id="SM00091">
    <property type="entry name" value="PAS"/>
    <property type="match status" value="1"/>
</dbReference>
<sequence length="593" mass="66819">MKNWRDQPSTFKLYLYSMLVIVFLLGLSFIVLVYEQLRYEAAIENREQSIRLAAELRQSSNDLARLVRTYIITGNPLYKEQFRAVVEIRDGIRPRPKNYSLAYWDLKALDTDQFGSSTTETGEAISLLDLMHQAGITDAELANLQLSKQKSDMLVTVENKAISLVEEDTPTNPLKREQALAMLADNYFTSMKSEIMRPIIATEQMIIERTQRAVNLANQRLIFVTVCLFVLGGLLLLLIIKIGQQLKRIIGCSVRELQNRIHELGKGNFLTPIHVTDTNSESVLGWLAKTQRKLAELNMEHFKSIIESSDDAIISKNMQSIVASWNLGAEKIFGYTAEEMIGQSMTIIIPPNRLHEEPAILKRIANGEKVDHFETQRLHKNGTLIDISVTISPISNQHGKVIGASKIARDITKAKTAEAEIRRLAFFDSLTGLANRRLLLDRLNQLYATAVRDKLMFAVIFLDLDNFKSLNDSKGHQAGDVLLKQTAERLVSCIRESDTAARFGGDEFVVVLQGPKVQSNPNNEWLNTVLSKIITELGTPYQFGNDYHFCTPSIGVSVFKGQQYTAEQLIKQADHAMYQAKSVGKNCYKVFGE</sequence>
<dbReference type="PROSITE" id="PS50113">
    <property type="entry name" value="PAC"/>
    <property type="match status" value="1"/>
</dbReference>
<dbReference type="Gene3D" id="3.30.450.20">
    <property type="entry name" value="PAS domain"/>
    <property type="match status" value="1"/>
</dbReference>
<evidence type="ECO:0000259" key="4">
    <source>
        <dbReference type="PROSITE" id="PS50113"/>
    </source>
</evidence>
<dbReference type="InterPro" id="IPR043128">
    <property type="entry name" value="Rev_trsase/Diguanyl_cyclase"/>
</dbReference>
<dbReference type="InterPro" id="IPR000160">
    <property type="entry name" value="GGDEF_dom"/>
</dbReference>
<dbReference type="PROSITE" id="PS50112">
    <property type="entry name" value="PAS"/>
    <property type="match status" value="1"/>
</dbReference>
<dbReference type="FunFam" id="3.30.70.270:FF:000001">
    <property type="entry name" value="Diguanylate cyclase domain protein"/>
    <property type="match status" value="1"/>
</dbReference>
<dbReference type="PROSITE" id="PS50887">
    <property type="entry name" value="GGDEF"/>
    <property type="match status" value="1"/>
</dbReference>
<reference evidence="7" key="1">
    <citation type="submission" date="2017-09" db="EMBL/GenBank/DDBJ databases">
        <authorList>
            <person name="Varghese N."/>
            <person name="Submissions S."/>
        </authorList>
    </citation>
    <scope>NUCLEOTIDE SEQUENCE [LARGE SCALE GENOMIC DNA]</scope>
    <source>
        <strain evidence="7">CGMCC 1.12461</strain>
    </source>
</reference>
<comment type="cofactor">
    <cofactor evidence="1">
        <name>Mg(2+)</name>
        <dbReference type="ChEBI" id="CHEBI:18420"/>
    </cofactor>
</comment>
<dbReference type="InterPro" id="IPR000014">
    <property type="entry name" value="PAS"/>
</dbReference>
<feature type="domain" description="PAC" evidence="4">
    <location>
        <begin position="371"/>
        <end position="423"/>
    </location>
</feature>
<dbReference type="NCBIfam" id="TIGR00229">
    <property type="entry name" value="sensory_box"/>
    <property type="match status" value="1"/>
</dbReference>
<feature type="transmembrane region" description="Helical" evidence="2">
    <location>
        <begin position="221"/>
        <end position="240"/>
    </location>
</feature>
<dbReference type="CDD" id="cd01949">
    <property type="entry name" value="GGDEF"/>
    <property type="match status" value="1"/>
</dbReference>
<keyword evidence="7" id="KW-1185">Reference proteome</keyword>
<feature type="domain" description="PAS" evidence="3">
    <location>
        <begin position="298"/>
        <end position="368"/>
    </location>
</feature>
<gene>
    <name evidence="6" type="ORF">SAMN06297280_2372</name>
</gene>
<keyword evidence="2" id="KW-0812">Transmembrane</keyword>
<dbReference type="EMBL" id="OBEB01000004">
    <property type="protein sequence ID" value="SNY53339.1"/>
    <property type="molecule type" value="Genomic_DNA"/>
</dbReference>
<dbReference type="AlphaFoldDB" id="A0A285IZ59"/>
<evidence type="ECO:0000256" key="2">
    <source>
        <dbReference type="SAM" id="Phobius"/>
    </source>
</evidence>
<name>A0A285IZ59_9GAMM</name>
<keyword evidence="2" id="KW-0472">Membrane</keyword>
<dbReference type="GO" id="GO:0003824">
    <property type="term" value="F:catalytic activity"/>
    <property type="evidence" value="ECO:0007669"/>
    <property type="project" value="UniProtKB-ARBA"/>
</dbReference>
<dbReference type="InterPro" id="IPR035965">
    <property type="entry name" value="PAS-like_dom_sf"/>
</dbReference>
<dbReference type="Pfam" id="PF00990">
    <property type="entry name" value="GGDEF"/>
    <property type="match status" value="1"/>
</dbReference>
<evidence type="ECO:0000313" key="6">
    <source>
        <dbReference type="EMBL" id="SNY53339.1"/>
    </source>
</evidence>
<dbReference type="CDD" id="cd00130">
    <property type="entry name" value="PAS"/>
    <property type="match status" value="1"/>
</dbReference>
<dbReference type="Gene3D" id="3.30.70.270">
    <property type="match status" value="1"/>
</dbReference>
<dbReference type="Proteomes" id="UP000219353">
    <property type="component" value="Unassembled WGS sequence"/>
</dbReference>